<evidence type="ECO:0000313" key="3">
    <source>
        <dbReference type="Proteomes" id="UP001623348"/>
    </source>
</evidence>
<organism evidence="2 3">
    <name type="scientific">Grus japonensis</name>
    <name type="common">Japanese crane</name>
    <name type="synonym">Red-crowned crane</name>
    <dbReference type="NCBI Taxonomy" id="30415"/>
    <lineage>
        <taxon>Eukaryota</taxon>
        <taxon>Metazoa</taxon>
        <taxon>Chordata</taxon>
        <taxon>Craniata</taxon>
        <taxon>Vertebrata</taxon>
        <taxon>Euteleostomi</taxon>
        <taxon>Archelosauria</taxon>
        <taxon>Archosauria</taxon>
        <taxon>Dinosauria</taxon>
        <taxon>Saurischia</taxon>
        <taxon>Theropoda</taxon>
        <taxon>Coelurosauria</taxon>
        <taxon>Aves</taxon>
        <taxon>Neognathae</taxon>
        <taxon>Neoaves</taxon>
        <taxon>Gruiformes</taxon>
        <taxon>Gruidae</taxon>
        <taxon>Grus</taxon>
    </lineage>
</organism>
<evidence type="ECO:0000256" key="1">
    <source>
        <dbReference type="SAM" id="MobiDB-lite"/>
    </source>
</evidence>
<dbReference type="AlphaFoldDB" id="A0ABC9WSV9"/>
<name>A0ABC9WSV9_GRUJA</name>
<proteinExistence type="predicted"/>
<reference evidence="2 3" key="1">
    <citation type="submission" date="2024-06" db="EMBL/GenBank/DDBJ databases">
        <title>The draft genome of Grus japonensis, version 3.</title>
        <authorList>
            <person name="Nabeshima K."/>
            <person name="Suzuki S."/>
            <person name="Onuma M."/>
        </authorList>
    </citation>
    <scope>NUCLEOTIDE SEQUENCE [LARGE SCALE GENOMIC DNA]</scope>
    <source>
        <strain evidence="2 3">451A</strain>
    </source>
</reference>
<comment type="caution">
    <text evidence="2">The sequence shown here is derived from an EMBL/GenBank/DDBJ whole genome shotgun (WGS) entry which is preliminary data.</text>
</comment>
<dbReference type="EMBL" id="BAAFJT010000004">
    <property type="protein sequence ID" value="GAB0188286.1"/>
    <property type="molecule type" value="Genomic_DNA"/>
</dbReference>
<sequence length="159" mass="17829">MKYNKAKCKVLHLGQGNHQYQYRLRQERIESSPEKDLGILIDEKVDMSWQCALAAQKANHILGYIKRSMTSRSREVILPLYFTLVRPLPGVLRPPLGSPAQERHGAGGASPEEGHKNDQKAGTPLLRRRAERIRFVQPGEEKLPGKATYSSLSISKGSL</sequence>
<dbReference type="Proteomes" id="UP001623348">
    <property type="component" value="Unassembled WGS sequence"/>
</dbReference>
<accession>A0ABC9WSV9</accession>
<evidence type="ECO:0008006" key="4">
    <source>
        <dbReference type="Google" id="ProtNLM"/>
    </source>
</evidence>
<protein>
    <recommendedName>
        <fullName evidence="4">Rna-directed dna polymerase from mobile element jockey-like</fullName>
    </recommendedName>
</protein>
<evidence type="ECO:0000313" key="2">
    <source>
        <dbReference type="EMBL" id="GAB0188286.1"/>
    </source>
</evidence>
<gene>
    <name evidence="2" type="ORF">GRJ2_001293900</name>
</gene>
<dbReference type="PANTHER" id="PTHR33332">
    <property type="entry name" value="REVERSE TRANSCRIPTASE DOMAIN-CONTAINING PROTEIN"/>
    <property type="match status" value="1"/>
</dbReference>
<feature type="compositionally biased region" description="Polar residues" evidence="1">
    <location>
        <begin position="148"/>
        <end position="159"/>
    </location>
</feature>
<keyword evidence="3" id="KW-1185">Reference proteome</keyword>
<feature type="region of interest" description="Disordered" evidence="1">
    <location>
        <begin position="93"/>
        <end position="159"/>
    </location>
</feature>